<keyword evidence="1" id="KW-0732">Signal</keyword>
<reference evidence="3" key="1">
    <citation type="journal article" date="2019" name="Int. J. Syst. Evol. Microbiol.">
        <title>The Global Catalogue of Microorganisms (GCM) 10K type strain sequencing project: providing services to taxonomists for standard genome sequencing and annotation.</title>
        <authorList>
            <consortium name="The Broad Institute Genomics Platform"/>
            <consortium name="The Broad Institute Genome Sequencing Center for Infectious Disease"/>
            <person name="Wu L."/>
            <person name="Ma J."/>
        </authorList>
    </citation>
    <scope>NUCLEOTIDE SEQUENCE [LARGE SCALE GENOMIC DNA]</scope>
    <source>
        <strain evidence="3">JCM 17190</strain>
    </source>
</reference>
<evidence type="ECO:0008006" key="4">
    <source>
        <dbReference type="Google" id="ProtNLM"/>
    </source>
</evidence>
<organism evidence="2 3">
    <name type="scientific">Celeribacter arenosi</name>
    <dbReference type="NCBI Taxonomy" id="792649"/>
    <lineage>
        <taxon>Bacteria</taxon>
        <taxon>Pseudomonadati</taxon>
        <taxon>Pseudomonadota</taxon>
        <taxon>Alphaproteobacteria</taxon>
        <taxon>Rhodobacterales</taxon>
        <taxon>Roseobacteraceae</taxon>
        <taxon>Celeribacter</taxon>
    </lineage>
</organism>
<evidence type="ECO:0000256" key="1">
    <source>
        <dbReference type="SAM" id="SignalP"/>
    </source>
</evidence>
<evidence type="ECO:0000313" key="3">
    <source>
        <dbReference type="Proteomes" id="UP001399917"/>
    </source>
</evidence>
<dbReference type="InterPro" id="IPR019225">
    <property type="entry name" value="DUF2155"/>
</dbReference>
<dbReference type="EMBL" id="BAABDF010000002">
    <property type="protein sequence ID" value="GAA3856231.1"/>
    <property type="molecule type" value="Genomic_DNA"/>
</dbReference>
<dbReference type="Pfam" id="PF09923">
    <property type="entry name" value="DUF2155"/>
    <property type="match status" value="1"/>
</dbReference>
<keyword evidence="3" id="KW-1185">Reference proteome</keyword>
<dbReference type="RefSeq" id="WP_344842807.1">
    <property type="nucleotide sequence ID" value="NZ_BAABDF010000002.1"/>
</dbReference>
<accession>A0ABP7JVH1</accession>
<comment type="caution">
    <text evidence="2">The sequence shown here is derived from an EMBL/GenBank/DDBJ whole genome shotgun (WGS) entry which is preliminary data.</text>
</comment>
<protein>
    <recommendedName>
        <fullName evidence="4">DUF2155 domain-containing protein</fullName>
    </recommendedName>
</protein>
<name>A0ABP7JVH1_9RHOB</name>
<proteinExistence type="predicted"/>
<dbReference type="Proteomes" id="UP001399917">
    <property type="component" value="Unassembled WGS sequence"/>
</dbReference>
<evidence type="ECO:0000313" key="2">
    <source>
        <dbReference type="EMBL" id="GAA3856231.1"/>
    </source>
</evidence>
<gene>
    <name evidence="2" type="ORF">GCM10022404_04120</name>
</gene>
<feature type="chain" id="PRO_5047281266" description="DUF2155 domain-containing protein" evidence="1">
    <location>
        <begin position="20"/>
        <end position="180"/>
    </location>
</feature>
<feature type="signal peptide" evidence="1">
    <location>
        <begin position="1"/>
        <end position="19"/>
    </location>
</feature>
<sequence>MKLASWVGVIAFGVAPVWAQDTTAPIDDDLATGVDQILIQPLEDDGAGGFGAGGLTLEDLQSLPSEGFQRELNDITTELQERVVSAPGATLRALDRLTGQVEDLTLKTGEIAVFGRIAVRLDDCRFPEGNPSGDAYVHVVVAAEGAQEPVFTGWMVASSPALNAMDHARYDVWPLSCSTS</sequence>